<dbReference type="InterPro" id="IPR041354">
    <property type="entry name" value="4PPT_N"/>
</dbReference>
<dbReference type="InterPro" id="IPR008278">
    <property type="entry name" value="4-PPantetheinyl_Trfase_dom"/>
</dbReference>
<proteinExistence type="predicted"/>
<feature type="domain" description="4'-phosphopantetheinyl transferase N-terminal" evidence="4">
    <location>
        <begin position="31"/>
        <end position="97"/>
    </location>
</feature>
<evidence type="ECO:0000259" key="4">
    <source>
        <dbReference type="Pfam" id="PF17837"/>
    </source>
</evidence>
<name>A0ABP6A0R3_9ACTN</name>
<dbReference type="Pfam" id="PF17837">
    <property type="entry name" value="4PPT_N"/>
    <property type="match status" value="1"/>
</dbReference>
<keyword evidence="1 5" id="KW-0808">Transferase</keyword>
<gene>
    <name evidence="5" type="ORF">GCM10010406_51240</name>
</gene>
<dbReference type="InterPro" id="IPR037143">
    <property type="entry name" value="4-PPantetheinyl_Trfase_dom_sf"/>
</dbReference>
<evidence type="ECO:0000259" key="3">
    <source>
        <dbReference type="Pfam" id="PF01648"/>
    </source>
</evidence>
<evidence type="ECO:0000256" key="2">
    <source>
        <dbReference type="SAM" id="MobiDB-lite"/>
    </source>
</evidence>
<evidence type="ECO:0000256" key="1">
    <source>
        <dbReference type="ARBA" id="ARBA00022679"/>
    </source>
</evidence>
<feature type="region of interest" description="Disordered" evidence="2">
    <location>
        <begin position="219"/>
        <end position="242"/>
    </location>
</feature>
<evidence type="ECO:0000313" key="6">
    <source>
        <dbReference type="Proteomes" id="UP001501358"/>
    </source>
</evidence>
<dbReference type="PANTHER" id="PTHR38096">
    <property type="entry name" value="ENTEROBACTIN SYNTHASE COMPONENT D"/>
    <property type="match status" value="1"/>
</dbReference>
<dbReference type="Proteomes" id="UP001501358">
    <property type="component" value="Unassembled WGS sequence"/>
</dbReference>
<dbReference type="SUPFAM" id="SSF56214">
    <property type="entry name" value="4'-phosphopantetheinyl transferase"/>
    <property type="match status" value="1"/>
</dbReference>
<organism evidence="5 6">
    <name type="scientific">Streptomyces thermolineatus</name>
    <dbReference type="NCBI Taxonomy" id="44033"/>
    <lineage>
        <taxon>Bacteria</taxon>
        <taxon>Bacillati</taxon>
        <taxon>Actinomycetota</taxon>
        <taxon>Actinomycetes</taxon>
        <taxon>Kitasatosporales</taxon>
        <taxon>Streptomycetaceae</taxon>
        <taxon>Streptomyces</taxon>
    </lineage>
</organism>
<feature type="domain" description="4'-phosphopantetheinyl transferase" evidence="3">
    <location>
        <begin position="104"/>
        <end position="182"/>
    </location>
</feature>
<dbReference type="PANTHER" id="PTHR38096:SF1">
    <property type="entry name" value="ENTEROBACTIN SYNTHASE COMPONENT D"/>
    <property type="match status" value="1"/>
</dbReference>
<dbReference type="RefSeq" id="WP_344385759.1">
    <property type="nucleotide sequence ID" value="NZ_BAAATA010000044.1"/>
</dbReference>
<dbReference type="InterPro" id="IPR003542">
    <property type="entry name" value="Enbac_synth_compD-like"/>
</dbReference>
<evidence type="ECO:0000313" key="5">
    <source>
        <dbReference type="EMBL" id="GAA2508466.1"/>
    </source>
</evidence>
<comment type="caution">
    <text evidence="5">The sequence shown here is derived from an EMBL/GenBank/DDBJ whole genome shotgun (WGS) entry which is preliminary data.</text>
</comment>
<dbReference type="EMBL" id="BAAATA010000044">
    <property type="protein sequence ID" value="GAA2508466.1"/>
    <property type="molecule type" value="Genomic_DNA"/>
</dbReference>
<sequence>MIEEILPGSVACASAFGDLPPGTDGGLLPAEAAAVSRAVAKRRAEFTTVRVCARRALRTLGLPGVALVPDRRGAVAWPEGTVGSMTHCSGYRAAVVARTGDAVSLGIDAEPDLPLPEGVLEVVSREREREGLAALAARRPDVSWDRLLFSAKESVFKTWYPLARKELDFQEAELEIDPDSGTFTARLLVPGPEVAGNRVGVFPGRWLARNGLVVTAIALPGPAGGPGPRTDADRAGTGDTAP</sequence>
<dbReference type="Pfam" id="PF01648">
    <property type="entry name" value="ACPS"/>
    <property type="match status" value="1"/>
</dbReference>
<protein>
    <submittedName>
        <fullName evidence="5">4'-phosphopantetheinyl transferase superfamily protein</fullName>
    </submittedName>
</protein>
<dbReference type="GO" id="GO:0016740">
    <property type="term" value="F:transferase activity"/>
    <property type="evidence" value="ECO:0007669"/>
    <property type="project" value="UniProtKB-KW"/>
</dbReference>
<dbReference type="PRINTS" id="PR01399">
    <property type="entry name" value="ENTSNTHTASED"/>
</dbReference>
<accession>A0ABP6A0R3</accession>
<reference evidence="6" key="1">
    <citation type="journal article" date="2019" name="Int. J. Syst. Evol. Microbiol.">
        <title>The Global Catalogue of Microorganisms (GCM) 10K type strain sequencing project: providing services to taxonomists for standard genome sequencing and annotation.</title>
        <authorList>
            <consortium name="The Broad Institute Genomics Platform"/>
            <consortium name="The Broad Institute Genome Sequencing Center for Infectious Disease"/>
            <person name="Wu L."/>
            <person name="Ma J."/>
        </authorList>
    </citation>
    <scope>NUCLEOTIDE SEQUENCE [LARGE SCALE GENOMIC DNA]</scope>
    <source>
        <strain evidence="6">JCM 6307</strain>
    </source>
</reference>
<keyword evidence="6" id="KW-1185">Reference proteome</keyword>